<dbReference type="EMBL" id="LCSD01000013">
    <property type="protein sequence ID" value="KKW47373.1"/>
    <property type="molecule type" value="Genomic_DNA"/>
</dbReference>
<comment type="subunit">
    <text evidence="4">Part of the 50S ribosomal subunit. Contacts protein L20.</text>
</comment>
<gene>
    <name evidence="4" type="primary">rplU</name>
    <name evidence="6" type="ORF">UY98_C0013G0011</name>
</gene>
<evidence type="ECO:0000313" key="6">
    <source>
        <dbReference type="EMBL" id="KKW47373.1"/>
    </source>
</evidence>
<comment type="function">
    <text evidence="4 5">This protein binds to 23S rRNA in the presence of protein L20.</text>
</comment>
<evidence type="ECO:0000256" key="3">
    <source>
        <dbReference type="ARBA" id="ARBA00023274"/>
    </source>
</evidence>
<dbReference type="GO" id="GO:0005737">
    <property type="term" value="C:cytoplasm"/>
    <property type="evidence" value="ECO:0007669"/>
    <property type="project" value="UniProtKB-ARBA"/>
</dbReference>
<dbReference type="InterPro" id="IPR001787">
    <property type="entry name" value="Ribosomal_bL21"/>
</dbReference>
<comment type="caution">
    <text evidence="6">The sequence shown here is derived from an EMBL/GenBank/DDBJ whole genome shotgun (WGS) entry which is preliminary data.</text>
</comment>
<reference evidence="6 7" key="1">
    <citation type="journal article" date="2015" name="Nature">
        <title>rRNA introns, odd ribosomes, and small enigmatic genomes across a large radiation of phyla.</title>
        <authorList>
            <person name="Brown C.T."/>
            <person name="Hug L.A."/>
            <person name="Thomas B.C."/>
            <person name="Sharon I."/>
            <person name="Castelle C.J."/>
            <person name="Singh A."/>
            <person name="Wilkins M.J."/>
            <person name="Williams K.H."/>
            <person name="Banfield J.F."/>
        </authorList>
    </citation>
    <scope>NUCLEOTIDE SEQUENCE [LARGE SCALE GENOMIC DNA]</scope>
</reference>
<proteinExistence type="inferred from homology"/>
<keyword evidence="3 4" id="KW-0687">Ribonucleoprotein</keyword>
<evidence type="ECO:0000256" key="2">
    <source>
        <dbReference type="ARBA" id="ARBA00022980"/>
    </source>
</evidence>
<keyword evidence="2 4" id="KW-0689">Ribosomal protein</keyword>
<dbReference type="AlphaFoldDB" id="A0A0G1YV83"/>
<dbReference type="PATRIC" id="fig|1618672.3.peg.282"/>
<name>A0A0G1YV83_9BACT</name>
<evidence type="ECO:0000256" key="1">
    <source>
        <dbReference type="ARBA" id="ARBA00008563"/>
    </source>
</evidence>
<dbReference type="InterPro" id="IPR028909">
    <property type="entry name" value="bL21-like"/>
</dbReference>
<dbReference type="PANTHER" id="PTHR21349:SF0">
    <property type="entry name" value="LARGE RIBOSOMAL SUBUNIT PROTEIN BL21M"/>
    <property type="match status" value="1"/>
</dbReference>
<accession>A0A0G1YV83</accession>
<dbReference type="NCBIfam" id="TIGR00061">
    <property type="entry name" value="L21"/>
    <property type="match status" value="1"/>
</dbReference>
<dbReference type="GO" id="GO:0003735">
    <property type="term" value="F:structural constituent of ribosome"/>
    <property type="evidence" value="ECO:0007669"/>
    <property type="project" value="InterPro"/>
</dbReference>
<organism evidence="6 7">
    <name type="scientific">Candidatus Kaiserbacteria bacterium GW2011_GWA2_58_9</name>
    <dbReference type="NCBI Taxonomy" id="1618672"/>
    <lineage>
        <taxon>Bacteria</taxon>
        <taxon>Candidatus Kaiseribacteriota</taxon>
    </lineage>
</organism>
<evidence type="ECO:0000313" key="7">
    <source>
        <dbReference type="Proteomes" id="UP000034789"/>
    </source>
</evidence>
<evidence type="ECO:0000256" key="4">
    <source>
        <dbReference type="HAMAP-Rule" id="MF_01363"/>
    </source>
</evidence>
<dbReference type="GO" id="GO:0019843">
    <property type="term" value="F:rRNA binding"/>
    <property type="evidence" value="ECO:0007669"/>
    <property type="project" value="UniProtKB-UniRule"/>
</dbReference>
<dbReference type="Proteomes" id="UP000034789">
    <property type="component" value="Unassembled WGS sequence"/>
</dbReference>
<evidence type="ECO:0000256" key="5">
    <source>
        <dbReference type="RuleBase" id="RU000562"/>
    </source>
</evidence>
<protein>
    <recommendedName>
        <fullName evidence="4">Large ribosomal subunit protein bL21</fullName>
    </recommendedName>
</protein>
<dbReference type="SUPFAM" id="SSF141091">
    <property type="entry name" value="L21p-like"/>
    <property type="match status" value="1"/>
</dbReference>
<sequence length="123" mass="13517">MPSKLASDELLRYSAAIMAKIAIIETGGKQYLVTQDSVLNVEKLEGVSEKGTKLTFDKVLLIDDGSETKVGAPYVDGAKVSAELIEAGRADKVTVIRYRQKSRHFVKKGHRQPYAKVRITALP</sequence>
<dbReference type="GO" id="GO:0006412">
    <property type="term" value="P:translation"/>
    <property type="evidence" value="ECO:0007669"/>
    <property type="project" value="UniProtKB-UniRule"/>
</dbReference>
<dbReference type="PANTHER" id="PTHR21349">
    <property type="entry name" value="50S RIBOSOMAL PROTEIN L21"/>
    <property type="match status" value="1"/>
</dbReference>
<dbReference type="InterPro" id="IPR036164">
    <property type="entry name" value="bL21-like_sf"/>
</dbReference>
<dbReference type="Pfam" id="PF00829">
    <property type="entry name" value="Ribosomal_L21p"/>
    <property type="match status" value="1"/>
</dbReference>
<dbReference type="GO" id="GO:0005840">
    <property type="term" value="C:ribosome"/>
    <property type="evidence" value="ECO:0007669"/>
    <property type="project" value="UniProtKB-KW"/>
</dbReference>
<comment type="similarity">
    <text evidence="1 4 5">Belongs to the bacterial ribosomal protein bL21 family.</text>
</comment>
<dbReference type="GO" id="GO:1990904">
    <property type="term" value="C:ribonucleoprotein complex"/>
    <property type="evidence" value="ECO:0007669"/>
    <property type="project" value="UniProtKB-KW"/>
</dbReference>
<dbReference type="HAMAP" id="MF_01363">
    <property type="entry name" value="Ribosomal_bL21"/>
    <property type="match status" value="1"/>
</dbReference>
<keyword evidence="4 5" id="KW-0694">RNA-binding</keyword>
<keyword evidence="4 5" id="KW-0699">rRNA-binding</keyword>